<feature type="region of interest" description="Disordered" evidence="1">
    <location>
        <begin position="294"/>
        <end position="326"/>
    </location>
</feature>
<feature type="compositionally biased region" description="Low complexity" evidence="1">
    <location>
        <begin position="534"/>
        <end position="546"/>
    </location>
</feature>
<proteinExistence type="predicted"/>
<dbReference type="RefSeq" id="XP_052132461.1">
    <property type="nucleotide sequence ID" value="XM_052276501.1"/>
</dbReference>
<name>A0A9C6XVV3_FRAOC</name>
<feature type="transmembrane region" description="Helical" evidence="2">
    <location>
        <begin position="34"/>
        <end position="59"/>
    </location>
</feature>
<feature type="transmembrane region" description="Helical" evidence="2">
    <location>
        <begin position="104"/>
        <end position="126"/>
    </location>
</feature>
<feature type="region of interest" description="Disordered" evidence="1">
    <location>
        <begin position="509"/>
        <end position="653"/>
    </location>
</feature>
<dbReference type="KEGG" id="foc:113207459"/>
<feature type="region of interest" description="Disordered" evidence="1">
    <location>
        <begin position="842"/>
        <end position="875"/>
    </location>
</feature>
<feature type="region of interest" description="Disordered" evidence="1">
    <location>
        <begin position="338"/>
        <end position="399"/>
    </location>
</feature>
<feature type="compositionally biased region" description="Basic residues" evidence="1">
    <location>
        <begin position="627"/>
        <end position="640"/>
    </location>
</feature>
<dbReference type="Proteomes" id="UP000504606">
    <property type="component" value="Unplaced"/>
</dbReference>
<dbReference type="PANTHER" id="PTHR39952:SF1">
    <property type="match status" value="1"/>
</dbReference>
<feature type="region of interest" description="Disordered" evidence="1">
    <location>
        <begin position="714"/>
        <end position="746"/>
    </location>
</feature>
<evidence type="ECO:0000313" key="4">
    <source>
        <dbReference type="RefSeq" id="XP_052132461.1"/>
    </source>
</evidence>
<feature type="compositionally biased region" description="Polar residues" evidence="1">
    <location>
        <begin position="363"/>
        <end position="380"/>
    </location>
</feature>
<dbReference type="PANTHER" id="PTHR39952">
    <property type="entry name" value="FI02073P"/>
    <property type="match status" value="1"/>
</dbReference>
<accession>A0A9C6XVV3</accession>
<feature type="compositionally biased region" description="Low complexity" evidence="1">
    <location>
        <begin position="313"/>
        <end position="326"/>
    </location>
</feature>
<evidence type="ECO:0000313" key="3">
    <source>
        <dbReference type="Proteomes" id="UP000504606"/>
    </source>
</evidence>
<feature type="transmembrane region" description="Helical" evidence="2">
    <location>
        <begin position="74"/>
        <end position="92"/>
    </location>
</feature>
<feature type="compositionally biased region" description="Basic and acidic residues" evidence="1">
    <location>
        <begin position="942"/>
        <end position="971"/>
    </location>
</feature>
<feature type="region of interest" description="Disordered" evidence="1">
    <location>
        <begin position="918"/>
        <end position="971"/>
    </location>
</feature>
<dbReference type="AlphaFoldDB" id="A0A9C6XVV3"/>
<keyword evidence="2" id="KW-0472">Membrane</keyword>
<gene>
    <name evidence="4" type="primary">LOC113207459</name>
</gene>
<keyword evidence="2" id="KW-1133">Transmembrane helix</keyword>
<keyword evidence="2" id="KW-0812">Transmembrane</keyword>
<dbReference type="GeneID" id="113207459"/>
<feature type="compositionally biased region" description="Low complexity" evidence="1">
    <location>
        <begin position="592"/>
        <end position="605"/>
    </location>
</feature>
<protein>
    <submittedName>
        <fullName evidence="4">Nascent polypeptide-associated complex subunit alpha, muscle-specific form</fullName>
    </submittedName>
</protein>
<feature type="compositionally biased region" description="Pro residues" evidence="1">
    <location>
        <begin position="579"/>
        <end position="589"/>
    </location>
</feature>
<sequence length="971" mass="102781">MCVAHHTNNISTLRVPGGAGCCGLCWRGGGLRKYVFLCAACGGASALLGVLFLAVYFILRSYTSSLVYFETVPTYIPASMLLSTGLVVMCLARRRNRYSFLMKLCGCACLASAALCVLVTVATTVVHMSRLQSLSQCHYVLRTQTCTCYSALVDATATDATEEGARYVFNAIPDCDVIHGALYSCLRAMFGLSVVGILVCIFSGMLVYQLFSHEKKKMYWEQLELRYRHLYRRQQTQPAGQALGQALTHTVLSHHCGSCSCCDDCRDLHTPPPSIPWEFMDSRYWAPGRVGNLYSPNPEDHHQAPPRPGAGQRATRSASNTSNSAWSWRRLPWGRSAVGGATVGAGPSRHPSDGGHGGALCIRQQNPTSPDSQYGFSASHTPHMPGLGPHHLGRDPGLGPYLLSQVYPAPQPHPRPFAAGPTHADAMGLPSGMPLPLAVPMPLSLADDLGDLGPQFYLWGPPPPYMSNPASAANSPARRDPSLPQCAAPASPEQYPVLVRGSTQRLHRCSAAGSAAAPGPAAPAADRPLSPGEDAASSSALDSLSSPEKTVPRKKRKKAADGVAEPSGDAEAVVQPDSPESPTPSPSGLPPGGAQAVPQAALPGLHCVRKTKKRTDAPVVPGAGARHSVHGTRYSHRARASPRALNRPPSADSCCVERSCCARPGDMSDDVDTEGYSYPRLKFPPPAAPASLPALPAATDSQAILAAFDNQAFQDGASEGPGAGPMGSSSNPSGAVKTLTLGPQGPLVCKKRPSDPNESEVYFGDDSSCCNVSEQHSSLTYEEPGQPGGHELRAFKLVHTHPHSHHVQQRSMDAALPMRPVSVHRPSASTLSDTAVVDPSSHYHLHPIDTDPAAPNPAAVRQRMPLPLPHQPSLAPDAQYESIADSNVYTYISPLSLGPSSPPTATSTPSRRSFKALCDSPRAAPDRPGSCSGPCPCPEQTLDDKENTANAQRESEAAAHACLDERPGIDV</sequence>
<organism evidence="3 4">
    <name type="scientific">Frankliniella occidentalis</name>
    <name type="common">Western flower thrips</name>
    <name type="synonym">Euthrips occidentalis</name>
    <dbReference type="NCBI Taxonomy" id="133901"/>
    <lineage>
        <taxon>Eukaryota</taxon>
        <taxon>Metazoa</taxon>
        <taxon>Ecdysozoa</taxon>
        <taxon>Arthropoda</taxon>
        <taxon>Hexapoda</taxon>
        <taxon>Insecta</taxon>
        <taxon>Pterygota</taxon>
        <taxon>Neoptera</taxon>
        <taxon>Paraneoptera</taxon>
        <taxon>Thysanoptera</taxon>
        <taxon>Terebrantia</taxon>
        <taxon>Thripoidea</taxon>
        <taxon>Thripidae</taxon>
        <taxon>Frankliniella</taxon>
    </lineage>
</organism>
<keyword evidence="3" id="KW-1185">Reference proteome</keyword>
<dbReference type="OrthoDB" id="8194427at2759"/>
<reference evidence="4" key="1">
    <citation type="submission" date="2025-08" db="UniProtKB">
        <authorList>
            <consortium name="RefSeq"/>
        </authorList>
    </citation>
    <scope>IDENTIFICATION</scope>
    <source>
        <tissue evidence="4">Whole organism</tissue>
    </source>
</reference>
<feature type="region of interest" description="Disordered" evidence="1">
    <location>
        <begin position="469"/>
        <end position="491"/>
    </location>
</feature>
<feature type="compositionally biased region" description="Low complexity" evidence="1">
    <location>
        <begin position="510"/>
        <end position="525"/>
    </location>
</feature>
<evidence type="ECO:0000256" key="1">
    <source>
        <dbReference type="SAM" id="MobiDB-lite"/>
    </source>
</evidence>
<evidence type="ECO:0000256" key="2">
    <source>
        <dbReference type="SAM" id="Phobius"/>
    </source>
</evidence>